<dbReference type="PRINTS" id="PR00318">
    <property type="entry name" value="GPROTEINA"/>
</dbReference>
<dbReference type="Gene3D" id="3.40.50.300">
    <property type="entry name" value="P-loop containing nucleotide triphosphate hydrolases"/>
    <property type="match status" value="1"/>
</dbReference>
<organism evidence="8 9">
    <name type="scientific">Anaeramoeba flamelloides</name>
    <dbReference type="NCBI Taxonomy" id="1746091"/>
    <lineage>
        <taxon>Eukaryota</taxon>
        <taxon>Metamonada</taxon>
        <taxon>Anaeramoebidae</taxon>
        <taxon>Anaeramoeba</taxon>
    </lineage>
</organism>
<feature type="binding site" evidence="6">
    <location>
        <position position="322"/>
    </location>
    <ligand>
        <name>GTP</name>
        <dbReference type="ChEBI" id="CHEBI:37565"/>
    </ligand>
</feature>
<proteinExistence type="predicted"/>
<keyword evidence="4 6" id="KW-0342">GTP-binding</keyword>
<dbReference type="GO" id="GO:0005834">
    <property type="term" value="C:heterotrimeric G-protein complex"/>
    <property type="evidence" value="ECO:0007669"/>
    <property type="project" value="TreeGrafter"/>
</dbReference>
<evidence type="ECO:0000256" key="5">
    <source>
        <dbReference type="ARBA" id="ARBA00023224"/>
    </source>
</evidence>
<keyword evidence="1 7" id="KW-0479">Metal-binding</keyword>
<evidence type="ECO:0000256" key="4">
    <source>
        <dbReference type="ARBA" id="ARBA00023134"/>
    </source>
</evidence>
<dbReference type="Gene3D" id="1.10.400.10">
    <property type="entry name" value="GI Alpha 1, domain 2-like"/>
    <property type="match status" value="1"/>
</dbReference>
<feature type="binding site" evidence="6">
    <location>
        <begin position="147"/>
        <end position="148"/>
    </location>
    <ligand>
        <name>GTP</name>
        <dbReference type="ChEBI" id="CHEBI:37565"/>
    </ligand>
</feature>
<dbReference type="EMBL" id="JANTQA010000029">
    <property type="protein sequence ID" value="KAJ3441959.1"/>
    <property type="molecule type" value="Genomic_DNA"/>
</dbReference>
<reference evidence="8" key="1">
    <citation type="submission" date="2022-08" db="EMBL/GenBank/DDBJ databases">
        <title>Novel sulphate-reducing endosymbionts in the free-living metamonad Anaeramoeba.</title>
        <authorList>
            <person name="Jerlstrom-Hultqvist J."/>
            <person name="Cepicka I."/>
            <person name="Gallot-Lavallee L."/>
            <person name="Salas-Leiva D."/>
            <person name="Curtis B.A."/>
            <person name="Zahonova K."/>
            <person name="Pipaliya S."/>
            <person name="Dacks J."/>
            <person name="Roger A.J."/>
        </authorList>
    </citation>
    <scope>NUCLEOTIDE SEQUENCE</scope>
    <source>
        <strain evidence="8">Busselton2</strain>
    </source>
</reference>
<dbReference type="SUPFAM" id="SSF52540">
    <property type="entry name" value="P-loop containing nucleoside triphosphate hydrolases"/>
    <property type="match status" value="1"/>
</dbReference>
<evidence type="ECO:0000256" key="1">
    <source>
        <dbReference type="ARBA" id="ARBA00022723"/>
    </source>
</evidence>
<evidence type="ECO:0000256" key="6">
    <source>
        <dbReference type="PIRSR" id="PIRSR601019-1"/>
    </source>
</evidence>
<evidence type="ECO:0000256" key="3">
    <source>
        <dbReference type="ARBA" id="ARBA00022842"/>
    </source>
</evidence>
<feature type="binding site" evidence="6">
    <location>
        <begin position="43"/>
        <end position="48"/>
    </location>
    <ligand>
        <name>GTP</name>
        <dbReference type="ChEBI" id="CHEBI:37565"/>
    </ligand>
</feature>
<comment type="caution">
    <text evidence="8">The sequence shown here is derived from an EMBL/GenBank/DDBJ whole genome shotgun (WGS) entry which is preliminary data.</text>
</comment>
<feature type="binding site" evidence="6">
    <location>
        <begin position="197"/>
        <end position="201"/>
    </location>
    <ligand>
        <name>GTP</name>
        <dbReference type="ChEBI" id="CHEBI:37565"/>
    </ligand>
</feature>
<dbReference type="PROSITE" id="PS51882">
    <property type="entry name" value="G_ALPHA"/>
    <property type="match status" value="1"/>
</dbReference>
<dbReference type="GO" id="GO:0005525">
    <property type="term" value="F:GTP binding"/>
    <property type="evidence" value="ECO:0007669"/>
    <property type="project" value="UniProtKB-KW"/>
</dbReference>
<keyword evidence="5" id="KW-0807">Transducer</keyword>
<dbReference type="GO" id="GO:0005737">
    <property type="term" value="C:cytoplasm"/>
    <property type="evidence" value="ECO:0007669"/>
    <property type="project" value="TreeGrafter"/>
</dbReference>
<dbReference type="AlphaFoldDB" id="A0AAV7ZJ23"/>
<keyword evidence="2 6" id="KW-0547">Nucleotide-binding</keyword>
<feature type="binding site" evidence="7">
    <location>
        <position position="47"/>
    </location>
    <ligand>
        <name>Mg(2+)</name>
        <dbReference type="ChEBI" id="CHEBI:18420"/>
    </ligand>
</feature>
<feature type="binding site" evidence="6">
    <location>
        <begin position="266"/>
        <end position="269"/>
    </location>
    <ligand>
        <name>GTP</name>
        <dbReference type="ChEBI" id="CHEBI:37565"/>
    </ligand>
</feature>
<evidence type="ECO:0000313" key="9">
    <source>
        <dbReference type="Proteomes" id="UP001146793"/>
    </source>
</evidence>
<name>A0AAV7ZJ23_9EUKA</name>
<dbReference type="InterPro" id="IPR001019">
    <property type="entry name" value="Gprotein_alpha_su"/>
</dbReference>
<dbReference type="FunFam" id="3.40.50.300:FF:000563">
    <property type="entry name" value="Guanine nucleotide-binding protein alpha subunit"/>
    <property type="match status" value="1"/>
</dbReference>
<dbReference type="SMART" id="SM00275">
    <property type="entry name" value="G_alpha"/>
    <property type="match status" value="1"/>
</dbReference>
<keyword evidence="3 7" id="KW-0460">Magnesium</keyword>
<dbReference type="PANTHER" id="PTHR10218">
    <property type="entry name" value="GTP-BINDING PROTEIN ALPHA SUBUNIT"/>
    <property type="match status" value="1"/>
</dbReference>
<evidence type="ECO:0000313" key="8">
    <source>
        <dbReference type="EMBL" id="KAJ3441959.1"/>
    </source>
</evidence>
<dbReference type="Pfam" id="PF00503">
    <property type="entry name" value="G-alpha"/>
    <property type="match status" value="1"/>
</dbReference>
<dbReference type="PANTHER" id="PTHR10218:SF302">
    <property type="entry name" value="GUANINE NUCLEOTIDE-BINDING PROTEIN ALPHA-5 SUBUNIT"/>
    <property type="match status" value="1"/>
</dbReference>
<feature type="binding site" evidence="7">
    <location>
        <position position="178"/>
    </location>
    <ligand>
        <name>Mg(2+)</name>
        <dbReference type="ChEBI" id="CHEBI:18420"/>
    </ligand>
</feature>
<accession>A0AAV7ZJ23</accession>
<dbReference type="GO" id="GO:0003924">
    <property type="term" value="F:GTPase activity"/>
    <property type="evidence" value="ECO:0007669"/>
    <property type="project" value="InterPro"/>
</dbReference>
<dbReference type="SUPFAM" id="SSF47895">
    <property type="entry name" value="Transducin (alpha subunit), insertion domain"/>
    <property type="match status" value="1"/>
</dbReference>
<evidence type="ECO:0000256" key="2">
    <source>
        <dbReference type="ARBA" id="ARBA00022741"/>
    </source>
</evidence>
<dbReference type="CDD" id="cd00066">
    <property type="entry name" value="G-alpha"/>
    <property type="match status" value="1"/>
</dbReference>
<dbReference type="Proteomes" id="UP001146793">
    <property type="component" value="Unassembled WGS sequence"/>
</dbReference>
<protein>
    <submittedName>
        <fullName evidence="8">G protein alpha i subunit</fullName>
    </submittedName>
</protein>
<dbReference type="InterPro" id="IPR011025">
    <property type="entry name" value="GproteinA_insert"/>
</dbReference>
<gene>
    <name evidence="8" type="ORF">M0812_13979</name>
</gene>
<dbReference type="GO" id="GO:0031683">
    <property type="term" value="F:G-protein beta/gamma-subunit complex binding"/>
    <property type="evidence" value="ECO:0007669"/>
    <property type="project" value="InterPro"/>
</dbReference>
<dbReference type="GO" id="GO:0007188">
    <property type="term" value="P:adenylate cyclase-modulating G protein-coupled receptor signaling pathway"/>
    <property type="evidence" value="ECO:0007669"/>
    <property type="project" value="TreeGrafter"/>
</dbReference>
<sequence length="350" mass="40735">MCGCINSTKDHETMLSKKIDRDAYVMQNQRSSVLRLLLVGAGESGKSTFVKQCKNLYTKGWSKKELLKQKTFVYLNVVETIQALTEIKEELCLEYSNSINVKYAEEINDLPQTTPLNPEICEKIDSIWNDTSIKTAYEKRSRFQIIDSCEYFMNKVQEIGEEKYIPNIEDVLNLRVKSTGITETRFTYSDQKYCLIDVGGQRNERKKWIHCFEDVSSIVFVSSLSAYDQVLVEEGSVNRMNESMLLFSDICNTRWFRENPLILFLNKLDLFQEKIKVSPLNKLFPDYEGGVDVEEGKKFIKNQFLSLNRYQEKNIFPYFISAIEPESIKQIFRQVNDNFLQKKMEGSGLI</sequence>
<dbReference type="InterPro" id="IPR027417">
    <property type="entry name" value="P-loop_NTPase"/>
</dbReference>
<evidence type="ECO:0000256" key="7">
    <source>
        <dbReference type="PIRSR" id="PIRSR601019-2"/>
    </source>
</evidence>
<dbReference type="GO" id="GO:0046872">
    <property type="term" value="F:metal ion binding"/>
    <property type="evidence" value="ECO:0007669"/>
    <property type="project" value="UniProtKB-KW"/>
</dbReference>
<dbReference type="GO" id="GO:0001664">
    <property type="term" value="F:G protein-coupled receptor binding"/>
    <property type="evidence" value="ECO:0007669"/>
    <property type="project" value="TreeGrafter"/>
</dbReference>